<feature type="domain" description="Beta-lactamase-related" evidence="1">
    <location>
        <begin position="25"/>
        <end position="379"/>
    </location>
</feature>
<dbReference type="AlphaFoldDB" id="A0A1R0KZ39"/>
<dbReference type="OrthoDB" id="4281716at2"/>
<dbReference type="Gene3D" id="3.40.710.10">
    <property type="entry name" value="DD-peptidase/beta-lactamase superfamily"/>
    <property type="match status" value="1"/>
</dbReference>
<gene>
    <name evidence="2" type="ORF">BS329_08890</name>
</gene>
<evidence type="ECO:0000259" key="1">
    <source>
        <dbReference type="Pfam" id="PF00144"/>
    </source>
</evidence>
<dbReference type="InterPro" id="IPR012338">
    <property type="entry name" value="Beta-lactam/transpept-like"/>
</dbReference>
<dbReference type="InterPro" id="IPR050789">
    <property type="entry name" value="Diverse_Enzym_Activities"/>
</dbReference>
<reference evidence="2 3" key="1">
    <citation type="submission" date="2016-01" db="EMBL/GenBank/DDBJ databases">
        <title>Amycolatopsis coloradensis genome sequencing and assembly.</title>
        <authorList>
            <person name="Mayilraj S."/>
        </authorList>
    </citation>
    <scope>NUCLEOTIDE SEQUENCE [LARGE SCALE GENOMIC DNA]</scope>
    <source>
        <strain evidence="2 3">DSM 44225</strain>
    </source>
</reference>
<accession>A0A1R0KZ39</accession>
<dbReference type="EMBL" id="MQUQ01000004">
    <property type="protein sequence ID" value="OLZ54623.1"/>
    <property type="molecule type" value="Genomic_DNA"/>
</dbReference>
<sequence length="408" mass="44854">MNTPRWWSEVVDGVTEFQREHPGNLPGAVFAAETRADGPLVAAVGDGWSAGSICNIGSMTKTFTATAVLLALAEADRLDVESPVAEFPGMEIYRGDPVKRRIRVRHLLQHTTGMPVFLATEEAPPVLSGAELVGPTVPWIGSPGYTNEPIPVEGRFVPSRLLNLDQVSEHIMRTYPLRHEPGADYTYSSANYVVAGRLVERLTGKSPNVFLAEKLFRPLGMRDSFFVAQPTGDTRIDEDVTAEQRARIAGVSLITRDGKWPPEVAPGPDGGWDILRRNWRFVYPDGGMYTTAADLLTFLRAVRDDGVHEGEQVLPPEVVKLMVTDHGFGHTMAFGYRRSTTPYGQGPGTLDHLGNIMTYFWCDPRDGDPLHGVFLSQRLANAIVNNNMVDGMRAIFRGFVPLVSKGAR</sequence>
<dbReference type="PANTHER" id="PTHR43283:SF3">
    <property type="entry name" value="BETA-LACTAMASE FAMILY PROTEIN (AFU_ORTHOLOGUE AFUA_5G07500)"/>
    <property type="match status" value="1"/>
</dbReference>
<dbReference type="Pfam" id="PF00144">
    <property type="entry name" value="Beta-lactamase"/>
    <property type="match status" value="1"/>
</dbReference>
<dbReference type="SUPFAM" id="SSF56601">
    <property type="entry name" value="beta-lactamase/transpeptidase-like"/>
    <property type="match status" value="1"/>
</dbReference>
<name>A0A1R0KZ39_9PSEU</name>
<organism evidence="2 3">
    <name type="scientific">Amycolatopsis coloradensis</name>
    <dbReference type="NCBI Taxonomy" id="76021"/>
    <lineage>
        <taxon>Bacteria</taxon>
        <taxon>Bacillati</taxon>
        <taxon>Actinomycetota</taxon>
        <taxon>Actinomycetes</taxon>
        <taxon>Pseudonocardiales</taxon>
        <taxon>Pseudonocardiaceae</taxon>
        <taxon>Amycolatopsis</taxon>
    </lineage>
</organism>
<comment type="caution">
    <text evidence="2">The sequence shown here is derived from an EMBL/GenBank/DDBJ whole genome shotgun (WGS) entry which is preliminary data.</text>
</comment>
<evidence type="ECO:0000313" key="3">
    <source>
        <dbReference type="Proteomes" id="UP000187486"/>
    </source>
</evidence>
<evidence type="ECO:0000313" key="2">
    <source>
        <dbReference type="EMBL" id="OLZ54623.1"/>
    </source>
</evidence>
<dbReference type="PANTHER" id="PTHR43283">
    <property type="entry name" value="BETA-LACTAMASE-RELATED"/>
    <property type="match status" value="1"/>
</dbReference>
<dbReference type="RefSeq" id="WP_076157835.1">
    <property type="nucleotide sequence ID" value="NZ_JBEZVB010000060.1"/>
</dbReference>
<proteinExistence type="predicted"/>
<keyword evidence="3" id="KW-1185">Reference proteome</keyword>
<protein>
    <recommendedName>
        <fullName evidence="1">Beta-lactamase-related domain-containing protein</fullName>
    </recommendedName>
</protein>
<dbReference type="STRING" id="76021.BS329_08890"/>
<dbReference type="InterPro" id="IPR001466">
    <property type="entry name" value="Beta-lactam-related"/>
</dbReference>
<dbReference type="Proteomes" id="UP000187486">
    <property type="component" value="Unassembled WGS sequence"/>
</dbReference>